<sequence>MAKHKVTIFKSYSFEVGQKIRIEGSKREGDWEVADITESKVTLRCPISKKEFTWDLFCYFTEEKDDAPWPVE</sequence>
<gene>
    <name evidence="1" type="ORF">SCABRO_00499</name>
</gene>
<dbReference type="EMBL" id="JRYO01000037">
    <property type="protein sequence ID" value="KHE93766.1"/>
    <property type="molecule type" value="Genomic_DNA"/>
</dbReference>
<comment type="caution">
    <text evidence="1">The sequence shown here is derived from an EMBL/GenBank/DDBJ whole genome shotgun (WGS) entry which is preliminary data.</text>
</comment>
<protein>
    <submittedName>
        <fullName evidence="1">Uncharacterized protein</fullName>
    </submittedName>
</protein>
<proteinExistence type="predicted"/>
<dbReference type="AlphaFoldDB" id="A0A0B0ENZ0"/>
<evidence type="ECO:0000313" key="2">
    <source>
        <dbReference type="Proteomes" id="UP000030652"/>
    </source>
</evidence>
<dbReference type="eggNOG" id="ENOG5032Z4Y">
    <property type="taxonomic scope" value="Bacteria"/>
</dbReference>
<organism evidence="1 2">
    <name type="scientific">Candidatus Scalindua brodae</name>
    <dbReference type="NCBI Taxonomy" id="237368"/>
    <lineage>
        <taxon>Bacteria</taxon>
        <taxon>Pseudomonadati</taxon>
        <taxon>Planctomycetota</taxon>
        <taxon>Candidatus Brocadiia</taxon>
        <taxon>Candidatus Brocadiales</taxon>
        <taxon>Candidatus Scalinduaceae</taxon>
        <taxon>Candidatus Scalindua</taxon>
    </lineage>
</organism>
<dbReference type="Proteomes" id="UP000030652">
    <property type="component" value="Unassembled WGS sequence"/>
</dbReference>
<accession>A0A0B0ENZ0</accession>
<evidence type="ECO:0000313" key="1">
    <source>
        <dbReference type="EMBL" id="KHE93766.1"/>
    </source>
</evidence>
<name>A0A0B0ENZ0_9BACT</name>
<reference evidence="1 2" key="1">
    <citation type="submission" date="2014-10" db="EMBL/GenBank/DDBJ databases">
        <title>Draft genome of anammox bacterium scalindua brodae, obtained using differential coverage binning of sequence data from two enrichment reactors.</title>
        <authorList>
            <person name="Speth D.R."/>
            <person name="Russ L."/>
            <person name="Kartal B."/>
            <person name="Op den Camp H.J."/>
            <person name="Dutilh B.E."/>
            <person name="Jetten M.S."/>
        </authorList>
    </citation>
    <scope>NUCLEOTIDE SEQUENCE [LARGE SCALE GENOMIC DNA]</scope>
    <source>
        <strain evidence="1">RU1</strain>
    </source>
</reference>